<keyword evidence="9 10" id="KW-0998">Cell outer membrane</keyword>
<feature type="domain" description="TonB-dependent receptor plug" evidence="14">
    <location>
        <begin position="65"/>
        <end position="178"/>
    </location>
</feature>
<keyword evidence="4 10" id="KW-1134">Transmembrane beta strand</keyword>
<evidence type="ECO:0000256" key="6">
    <source>
        <dbReference type="ARBA" id="ARBA00023077"/>
    </source>
</evidence>
<dbReference type="PANTHER" id="PTHR47234">
    <property type="match status" value="1"/>
</dbReference>
<feature type="signal peptide" evidence="12">
    <location>
        <begin position="1"/>
        <end position="41"/>
    </location>
</feature>
<evidence type="ECO:0000256" key="3">
    <source>
        <dbReference type="ARBA" id="ARBA00022448"/>
    </source>
</evidence>
<dbReference type="InterPro" id="IPR039426">
    <property type="entry name" value="TonB-dep_rcpt-like"/>
</dbReference>
<keyword evidence="5 10" id="KW-0812">Transmembrane</keyword>
<feature type="domain" description="TonB-dependent receptor-like beta-barrel" evidence="13">
    <location>
        <begin position="383"/>
        <end position="862"/>
    </location>
</feature>
<comment type="caution">
    <text evidence="15">The sequence shown here is derived from an EMBL/GenBank/DDBJ whole genome shotgun (WGS) entry which is preliminary data.</text>
</comment>
<keyword evidence="7 10" id="KW-0472">Membrane</keyword>
<evidence type="ECO:0000256" key="8">
    <source>
        <dbReference type="ARBA" id="ARBA00023170"/>
    </source>
</evidence>
<keyword evidence="12" id="KW-0732">Signal</keyword>
<dbReference type="PANTHER" id="PTHR47234:SF2">
    <property type="entry name" value="TONB-DEPENDENT RECEPTOR"/>
    <property type="match status" value="1"/>
</dbReference>
<dbReference type="PROSITE" id="PS52016">
    <property type="entry name" value="TONB_DEPENDENT_REC_3"/>
    <property type="match status" value="1"/>
</dbReference>
<evidence type="ECO:0000313" key="15">
    <source>
        <dbReference type="EMBL" id="MVW60766.1"/>
    </source>
</evidence>
<dbReference type="Pfam" id="PF00593">
    <property type="entry name" value="TonB_dep_Rec_b-barrel"/>
    <property type="match status" value="1"/>
</dbReference>
<proteinExistence type="inferred from homology"/>
<dbReference type="Gene3D" id="2.40.170.20">
    <property type="entry name" value="TonB-dependent receptor, beta-barrel domain"/>
    <property type="match status" value="1"/>
</dbReference>
<dbReference type="EMBL" id="WSES01000003">
    <property type="protein sequence ID" value="MVW60766.1"/>
    <property type="molecule type" value="Genomic_DNA"/>
</dbReference>
<evidence type="ECO:0000259" key="14">
    <source>
        <dbReference type="Pfam" id="PF07715"/>
    </source>
</evidence>
<evidence type="ECO:0000256" key="7">
    <source>
        <dbReference type="ARBA" id="ARBA00023136"/>
    </source>
</evidence>
<evidence type="ECO:0000256" key="5">
    <source>
        <dbReference type="ARBA" id="ARBA00022692"/>
    </source>
</evidence>
<protein>
    <submittedName>
        <fullName evidence="15">TonB-dependent receptor</fullName>
    </submittedName>
</protein>
<keyword evidence="3 10" id="KW-0813">Transport</keyword>
<organism evidence="15 16">
    <name type="scientific">Massilia cellulosiltytica</name>
    <dbReference type="NCBI Taxonomy" id="2683234"/>
    <lineage>
        <taxon>Bacteria</taxon>
        <taxon>Pseudomonadati</taxon>
        <taxon>Pseudomonadota</taxon>
        <taxon>Betaproteobacteria</taxon>
        <taxon>Burkholderiales</taxon>
        <taxon>Oxalobacteraceae</taxon>
        <taxon>Telluria group</taxon>
        <taxon>Massilia</taxon>
    </lineage>
</organism>
<evidence type="ECO:0000256" key="1">
    <source>
        <dbReference type="ARBA" id="ARBA00004571"/>
    </source>
</evidence>
<name>A0A7X3K895_9BURK</name>
<dbReference type="AlphaFoldDB" id="A0A7X3K895"/>
<sequence>MESAFRIRNKTIQGDMVMKKLSFQASSLAVLVASSVSAVHAQDQDPNKVVVTGSRIRGVAPVGSSLIQVGIDDIKKSGAMTTADLLKEIPQVTSMGFNAEGSLGAAAAANITRATAPNLRGIGPQATLTLLDGQRVPAAGTMGNIVDPSFLPPLTLQRIEVIADGASAVYGSDAVAGVINLIPRKRFQGLETMVRAGHADGYHDAQAGAIAGKAWGDGSVFVSFDVAHNTGMQNNGRDFIGSDRRRLGGADARPSTCAPGTLSYGGTTYPLGNGTGQGVLLANLAGGPANRCETTPWTTLIPETDRGSVFGYAEQKLADSMKVYAQAFYYSRRSESARALYTITNYTVPKTNAFYPADASASATPLLASYSFSDVLGPDFAKVTSKVMQFQTGLDGDLGNYHYKVSASTGMGGDKEENRAALSNYALAQAMASSNPATALNVFGGPQANSRALVQQLATGQSIIRGNTHLSTFVAGIDGPLFALPGGEVRAAVGAEVRREASDAYFSNNANSRTSTTPVILASDIARTIKAVYGEVLVPVIGAGNRLPLVAQLDLSLAGRWEKYSDVGTTTNPKVGVNWKPVDDVLVHASYGTSFRAPWLSESNPNASGSGVYIGQQTVPGRGLVPTVTLGGGNPDLRPEKARTKSLGIDYAPSSMRGLKAGLTYFDISYDNQIVDGFGLQGNYLLDPVTYAKYVAYPGAPNYAALKNLVESSPFTTPGTINYTNAAIMDARRTNTAAVKVDGLDLAVSNVWRLDDGLTFTLRGNFTHYLKYDEAPNAKVFLDRNNLIAYPARNSGRVSGAWKRGGMSAQLAANYTNSYRNNLSTLRPTVGAYTTVDMDLAYSFASDTALDGIRVSLNARNLFDKAPPAADYGNGYDPSKASALGRIVALTVDKAW</sequence>
<evidence type="ECO:0000256" key="11">
    <source>
        <dbReference type="RuleBase" id="RU003357"/>
    </source>
</evidence>
<evidence type="ECO:0000256" key="10">
    <source>
        <dbReference type="PROSITE-ProRule" id="PRU01360"/>
    </source>
</evidence>
<dbReference type="InterPro" id="IPR000531">
    <property type="entry name" value="Beta-barrel_TonB"/>
</dbReference>
<dbReference type="GO" id="GO:0009279">
    <property type="term" value="C:cell outer membrane"/>
    <property type="evidence" value="ECO:0007669"/>
    <property type="project" value="UniProtKB-SubCell"/>
</dbReference>
<dbReference type="SUPFAM" id="SSF56935">
    <property type="entry name" value="Porins"/>
    <property type="match status" value="1"/>
</dbReference>
<gene>
    <name evidence="15" type="ORF">GPY61_12585</name>
</gene>
<evidence type="ECO:0000256" key="9">
    <source>
        <dbReference type="ARBA" id="ARBA00023237"/>
    </source>
</evidence>
<evidence type="ECO:0000256" key="2">
    <source>
        <dbReference type="ARBA" id="ARBA00009810"/>
    </source>
</evidence>
<accession>A0A7X3K895</accession>
<dbReference type="Proteomes" id="UP000443353">
    <property type="component" value="Unassembled WGS sequence"/>
</dbReference>
<dbReference type="InterPro" id="IPR036942">
    <property type="entry name" value="Beta-barrel_TonB_sf"/>
</dbReference>
<keyword evidence="16" id="KW-1185">Reference proteome</keyword>
<dbReference type="InterPro" id="IPR037066">
    <property type="entry name" value="Plug_dom_sf"/>
</dbReference>
<feature type="chain" id="PRO_5030780153" evidence="12">
    <location>
        <begin position="42"/>
        <end position="896"/>
    </location>
</feature>
<evidence type="ECO:0000256" key="4">
    <source>
        <dbReference type="ARBA" id="ARBA00022452"/>
    </source>
</evidence>
<reference evidence="15 16" key="1">
    <citation type="submission" date="2019-12" db="EMBL/GenBank/DDBJ databases">
        <authorList>
            <person name="Li C."/>
            <person name="Zhao J."/>
        </authorList>
    </citation>
    <scope>NUCLEOTIDE SEQUENCE [LARGE SCALE GENOMIC DNA]</scope>
    <source>
        <strain evidence="15 16">NEAU-DD11</strain>
    </source>
</reference>
<dbReference type="InterPro" id="IPR012910">
    <property type="entry name" value="Plug_dom"/>
</dbReference>
<comment type="subcellular location">
    <subcellularLocation>
        <location evidence="1 10">Cell outer membrane</location>
        <topology evidence="1 10">Multi-pass membrane protein</topology>
    </subcellularLocation>
</comment>
<evidence type="ECO:0000256" key="12">
    <source>
        <dbReference type="SAM" id="SignalP"/>
    </source>
</evidence>
<keyword evidence="8 15" id="KW-0675">Receptor</keyword>
<evidence type="ECO:0000259" key="13">
    <source>
        <dbReference type="Pfam" id="PF00593"/>
    </source>
</evidence>
<evidence type="ECO:0000313" key="16">
    <source>
        <dbReference type="Proteomes" id="UP000443353"/>
    </source>
</evidence>
<comment type="similarity">
    <text evidence="2 10 11">Belongs to the TonB-dependent receptor family.</text>
</comment>
<keyword evidence="6 11" id="KW-0798">TonB box</keyword>
<dbReference type="Gene3D" id="2.170.130.10">
    <property type="entry name" value="TonB-dependent receptor, plug domain"/>
    <property type="match status" value="1"/>
</dbReference>
<dbReference type="Pfam" id="PF07715">
    <property type="entry name" value="Plug"/>
    <property type="match status" value="1"/>
</dbReference>